<feature type="domain" description="Glycosyl transferase family 1" evidence="1">
    <location>
        <begin position="167"/>
        <end position="326"/>
    </location>
</feature>
<dbReference type="AlphaFoldDB" id="A0AA96DQ48"/>
<dbReference type="GO" id="GO:0016757">
    <property type="term" value="F:glycosyltransferase activity"/>
    <property type="evidence" value="ECO:0007669"/>
    <property type="project" value="UniProtKB-KW"/>
</dbReference>
<dbReference type="Proteomes" id="UP001305220">
    <property type="component" value="Chromosome"/>
</dbReference>
<reference evidence="2" key="1">
    <citation type="submission" date="2023-09" db="EMBL/GenBank/DDBJ databases">
        <title>Arcobacter tbilisiensis sp. nov. isolated from chicken meat in Tbilisi, Georgia.</title>
        <authorList>
            <person name="Matthias R."/>
            <person name="Zautner A.E."/>
        </authorList>
    </citation>
    <scope>NUCLEOTIDE SEQUENCE</scope>
    <source>
        <strain evidence="2">LEO 62</strain>
    </source>
</reference>
<evidence type="ECO:0000259" key="1">
    <source>
        <dbReference type="Pfam" id="PF00534"/>
    </source>
</evidence>
<dbReference type="RefSeq" id="WP_390869716.1">
    <property type="nucleotide sequence ID" value="NZ_CP128652.1"/>
</dbReference>
<dbReference type="CDD" id="cd03801">
    <property type="entry name" value="GT4_PimA-like"/>
    <property type="match status" value="1"/>
</dbReference>
<dbReference type="InterPro" id="IPR001296">
    <property type="entry name" value="Glyco_trans_1"/>
</dbReference>
<dbReference type="SUPFAM" id="SSF53756">
    <property type="entry name" value="UDP-Glycosyltransferase/glycogen phosphorylase"/>
    <property type="match status" value="1"/>
</dbReference>
<protein>
    <submittedName>
        <fullName evidence="2">Glycosyltransferase family 4 protein</fullName>
        <ecNumber evidence="2">2.4.-.-</ecNumber>
    </submittedName>
</protein>
<keyword evidence="2" id="KW-0808">Transferase</keyword>
<name>A0AA96DQ48_9BACT</name>
<dbReference type="PANTHER" id="PTHR12526:SF630">
    <property type="entry name" value="GLYCOSYLTRANSFERASE"/>
    <property type="match status" value="1"/>
</dbReference>
<proteinExistence type="predicted"/>
<gene>
    <name evidence="2" type="ORF">RMP68_05895</name>
</gene>
<sequence>MGKYKILHITPHLGGGVGSVLTKYLKYAKNNKNYKHTLFSLEDINTSSKKVLIDNNIPYKENLSAKYKKILKEIHNFDIVIIHWWNHPLLYKLITKYSLPKCRVAIWSHISGLFAPSNFTKPLFDYADEFVFTTPISYGSSIVKKLPKHNLNKTNIICSTVGVEHLKNVKKEQHKSFNVGYLGTVDYSKLHKDFLEMSNNVDIEDINFIVCGGNNEKQIEQESIKKGVSKKFTFTGKIVNIEEYLSKFDIFGYPLSPYHFGTCDQALKEAMTCGIVPVVFNNPMEKSIIQHFQTGIIVNNKNEYSSSIKLLYEDYQLREKLSKNAKIFAQNNFSLDTMIEKWEKLFDEMLRIKPSKKKWNSKYQGKLITPLQIFLESTGKNKKYFNNLLINKTKKNSTIKKRIFNEIWESPTKGTLNHYCNIFKDKELNKLKEKFNNIIKGK</sequence>
<dbReference type="EMBL" id="CP134856">
    <property type="protein sequence ID" value="WNL33056.1"/>
    <property type="molecule type" value="Genomic_DNA"/>
</dbReference>
<dbReference type="PANTHER" id="PTHR12526">
    <property type="entry name" value="GLYCOSYLTRANSFERASE"/>
    <property type="match status" value="1"/>
</dbReference>
<evidence type="ECO:0000313" key="2">
    <source>
        <dbReference type="EMBL" id="WNL33056.1"/>
    </source>
</evidence>
<keyword evidence="2" id="KW-0328">Glycosyltransferase</keyword>
<accession>A0AA96DQ48</accession>
<dbReference type="Gene3D" id="3.40.50.2000">
    <property type="entry name" value="Glycogen Phosphorylase B"/>
    <property type="match status" value="2"/>
</dbReference>
<dbReference type="EC" id="2.4.-.-" evidence="2"/>
<organism evidence="2">
    <name type="scientific">Arcobacter cryaerophilus gv. pseudocryaerophilus</name>
    <dbReference type="NCBI Taxonomy" id="2933791"/>
    <lineage>
        <taxon>Bacteria</taxon>
        <taxon>Pseudomonadati</taxon>
        <taxon>Campylobacterota</taxon>
        <taxon>Epsilonproteobacteria</taxon>
        <taxon>Campylobacterales</taxon>
        <taxon>Arcobacteraceae</taxon>
        <taxon>Aliarcobacter</taxon>
    </lineage>
</organism>
<dbReference type="Pfam" id="PF00534">
    <property type="entry name" value="Glycos_transf_1"/>
    <property type="match status" value="1"/>
</dbReference>